<accession>A0A7Y4D2F1</accession>
<evidence type="ECO:0000313" key="1">
    <source>
        <dbReference type="EMBL" id="NOJ11280.1"/>
    </source>
</evidence>
<proteinExistence type="predicted"/>
<protein>
    <submittedName>
        <fullName evidence="1">Uncharacterized protein</fullName>
    </submittedName>
</protein>
<organism evidence="1 2">
    <name type="scientific">Vibrio splendidus</name>
    <dbReference type="NCBI Taxonomy" id="29497"/>
    <lineage>
        <taxon>Bacteria</taxon>
        <taxon>Pseudomonadati</taxon>
        <taxon>Pseudomonadota</taxon>
        <taxon>Gammaproteobacteria</taxon>
        <taxon>Vibrionales</taxon>
        <taxon>Vibrionaceae</taxon>
        <taxon>Vibrio</taxon>
    </lineage>
</organism>
<dbReference type="Proteomes" id="UP000519158">
    <property type="component" value="Unassembled WGS sequence"/>
</dbReference>
<dbReference type="EMBL" id="VTXL01000001">
    <property type="protein sequence ID" value="NOJ11280.1"/>
    <property type="molecule type" value="Genomic_DNA"/>
</dbReference>
<dbReference type="RefSeq" id="WP_136989360.1">
    <property type="nucleotide sequence ID" value="NZ_CAWPOP010000001.1"/>
</dbReference>
<reference evidence="1 2" key="1">
    <citation type="submission" date="2019-09" db="EMBL/GenBank/DDBJ databases">
        <title>Draft genome sequencing and comparative genomics of hatchery-associated Vibrios.</title>
        <authorList>
            <person name="Kehlet-Delgado H."/>
            <person name="Mueller R.S."/>
        </authorList>
    </citation>
    <scope>NUCLEOTIDE SEQUENCE [LARGE SCALE GENOMIC DNA]</scope>
    <source>
        <strain evidence="1 2">99-70-13A3</strain>
    </source>
</reference>
<dbReference type="AlphaFoldDB" id="A0A7Y4D2F1"/>
<comment type="caution">
    <text evidence="1">The sequence shown here is derived from an EMBL/GenBank/DDBJ whole genome shotgun (WGS) entry which is preliminary data.</text>
</comment>
<evidence type="ECO:0000313" key="2">
    <source>
        <dbReference type="Proteomes" id="UP000519158"/>
    </source>
</evidence>
<gene>
    <name evidence="1" type="ORF">F0234_00680</name>
</gene>
<sequence>MFTFFKGRSVGKQIAASLDIKANLFLTSLEQVMPAHLQLLANLHKTGSSIEELRDYTAPLALQGLEVLEERFGQQSQIDDARNKLNRHLTSSQH</sequence>
<name>A0A7Y4D2F1_VIBSP</name>